<reference evidence="1 2" key="1">
    <citation type="submission" date="2022-05" db="EMBL/GenBank/DDBJ databases">
        <authorList>
            <consortium name="Genoscope - CEA"/>
            <person name="William W."/>
        </authorList>
    </citation>
    <scope>NUCLEOTIDE SEQUENCE [LARGE SCALE GENOMIC DNA]</scope>
</reference>
<sequence>LFQVPPTDLSTVSSRWVKIPPLTSSITPIQIYIDKQSHLIDLLRSFEEIDVGFKTTAGGHLTSRNDDVGRMTSFANNLAHTLFKQINVKCNGMLLTEQVDMYHHKAYLQTLLNNDRNDGDTISQATNGGWRNKIDSPVTYTATNVKGDDAAFAALSDNRQASIKAQKKEVRDLKEAYSEYETLVEIFHQGKWIVPRTSFEMDFYLNPASIFSNGESNPPTESVRVHADDVKLSFYMCLVKLNPSTYMDMMGLLSKSAALYPFVRTEMRQYPLDNGATYKEINNPFNNKVPQRFVLAIVENSAFHGRYDQDTFAYQPAGIEYIKQIVDGEEYPYETLELNTGNGQKDLRGYYRFLETTGCLQHGSGNMVRFLDWGYGKNATIFAFSNVPNGRHDDPILLPRPQSTINLHLKCAAQQSQKTIILMSQYEALIEIDGINSTTSMNVR</sequence>
<dbReference type="Proteomes" id="UP001159428">
    <property type="component" value="Unassembled WGS sequence"/>
</dbReference>
<dbReference type="EMBL" id="CALNXJ010000020">
    <property type="protein sequence ID" value="CAH3124112.1"/>
    <property type="molecule type" value="Genomic_DNA"/>
</dbReference>
<gene>
    <name evidence="1" type="ORF">PMEA_00011726</name>
</gene>
<feature type="non-terminal residue" evidence="1">
    <location>
        <position position="1"/>
    </location>
</feature>
<proteinExistence type="predicted"/>
<dbReference type="AlphaFoldDB" id="A0AAU9WSK5"/>
<accession>A0AAU9WSK5</accession>
<protein>
    <submittedName>
        <fullName evidence="1">Uncharacterized protein</fullName>
    </submittedName>
</protein>
<evidence type="ECO:0000313" key="1">
    <source>
        <dbReference type="EMBL" id="CAH3124112.1"/>
    </source>
</evidence>
<organism evidence="1 2">
    <name type="scientific">Pocillopora meandrina</name>
    <dbReference type="NCBI Taxonomy" id="46732"/>
    <lineage>
        <taxon>Eukaryota</taxon>
        <taxon>Metazoa</taxon>
        <taxon>Cnidaria</taxon>
        <taxon>Anthozoa</taxon>
        <taxon>Hexacorallia</taxon>
        <taxon>Scleractinia</taxon>
        <taxon>Astrocoeniina</taxon>
        <taxon>Pocilloporidae</taxon>
        <taxon>Pocillopora</taxon>
    </lineage>
</organism>
<keyword evidence="2" id="KW-1185">Reference proteome</keyword>
<name>A0AAU9WSK5_9CNID</name>
<comment type="caution">
    <text evidence="1">The sequence shown here is derived from an EMBL/GenBank/DDBJ whole genome shotgun (WGS) entry which is preliminary data.</text>
</comment>
<evidence type="ECO:0000313" key="2">
    <source>
        <dbReference type="Proteomes" id="UP001159428"/>
    </source>
</evidence>